<dbReference type="AlphaFoldDB" id="A0A4Z2H4Z7"/>
<dbReference type="EMBL" id="SRLO01000343">
    <property type="protein sequence ID" value="TNN59992.1"/>
    <property type="molecule type" value="Genomic_DNA"/>
</dbReference>
<proteinExistence type="predicted"/>
<name>A0A4Z2H4Z7_9TELE</name>
<sequence length="88" mass="9817">MDEGLTSPNQEALTLLRPIPLPDRKETCRVVWGRLLDRSLRNPSAHLHCPFTSGGGAWDRWHAGMLLEPRRLGSQVATSSKAKCGRKK</sequence>
<keyword evidence="2" id="KW-1185">Reference proteome</keyword>
<gene>
    <name evidence="1" type="ORF">EYF80_029834</name>
</gene>
<evidence type="ECO:0000313" key="2">
    <source>
        <dbReference type="Proteomes" id="UP000314294"/>
    </source>
</evidence>
<accession>A0A4Z2H4Z7</accession>
<dbReference type="Proteomes" id="UP000314294">
    <property type="component" value="Unassembled WGS sequence"/>
</dbReference>
<organism evidence="1 2">
    <name type="scientific">Liparis tanakae</name>
    <name type="common">Tanaka's snailfish</name>
    <dbReference type="NCBI Taxonomy" id="230148"/>
    <lineage>
        <taxon>Eukaryota</taxon>
        <taxon>Metazoa</taxon>
        <taxon>Chordata</taxon>
        <taxon>Craniata</taxon>
        <taxon>Vertebrata</taxon>
        <taxon>Euteleostomi</taxon>
        <taxon>Actinopterygii</taxon>
        <taxon>Neopterygii</taxon>
        <taxon>Teleostei</taxon>
        <taxon>Neoteleostei</taxon>
        <taxon>Acanthomorphata</taxon>
        <taxon>Eupercaria</taxon>
        <taxon>Perciformes</taxon>
        <taxon>Cottioidei</taxon>
        <taxon>Cottales</taxon>
        <taxon>Liparidae</taxon>
        <taxon>Liparis</taxon>
    </lineage>
</organism>
<evidence type="ECO:0000313" key="1">
    <source>
        <dbReference type="EMBL" id="TNN59992.1"/>
    </source>
</evidence>
<protein>
    <submittedName>
        <fullName evidence="1">Uncharacterized protein</fullName>
    </submittedName>
</protein>
<comment type="caution">
    <text evidence="1">The sequence shown here is derived from an EMBL/GenBank/DDBJ whole genome shotgun (WGS) entry which is preliminary data.</text>
</comment>
<reference evidence="1 2" key="1">
    <citation type="submission" date="2019-03" db="EMBL/GenBank/DDBJ databases">
        <title>First draft genome of Liparis tanakae, snailfish: a comprehensive survey of snailfish specific genes.</title>
        <authorList>
            <person name="Kim W."/>
            <person name="Song I."/>
            <person name="Jeong J.-H."/>
            <person name="Kim D."/>
            <person name="Kim S."/>
            <person name="Ryu S."/>
            <person name="Song J.Y."/>
            <person name="Lee S.K."/>
        </authorList>
    </citation>
    <scope>NUCLEOTIDE SEQUENCE [LARGE SCALE GENOMIC DNA]</scope>
    <source>
        <tissue evidence="1">Muscle</tissue>
    </source>
</reference>